<organism evidence="5 6">
    <name type="scientific">Pseudonocardia aurantiaca</name>
    <dbReference type="NCBI Taxonomy" id="75290"/>
    <lineage>
        <taxon>Bacteria</taxon>
        <taxon>Bacillati</taxon>
        <taxon>Actinomycetota</taxon>
        <taxon>Actinomycetes</taxon>
        <taxon>Pseudonocardiales</taxon>
        <taxon>Pseudonocardiaceae</taxon>
        <taxon>Pseudonocardia</taxon>
    </lineage>
</organism>
<keyword evidence="2" id="KW-0238">DNA-binding</keyword>
<dbReference type="PRINTS" id="PR00038">
    <property type="entry name" value="HTHLUXR"/>
</dbReference>
<dbReference type="PROSITE" id="PS50043">
    <property type="entry name" value="HTH_LUXR_2"/>
    <property type="match status" value="1"/>
</dbReference>
<protein>
    <submittedName>
        <fullName evidence="5">Response regulator transcription factor</fullName>
    </submittedName>
</protein>
<keyword evidence="1" id="KW-0805">Transcription regulation</keyword>
<comment type="caution">
    <text evidence="5">The sequence shown here is derived from an EMBL/GenBank/DDBJ whole genome shotgun (WGS) entry which is preliminary data.</text>
</comment>
<dbReference type="EMBL" id="JBHUCP010000014">
    <property type="protein sequence ID" value="MFD1531741.1"/>
    <property type="molecule type" value="Genomic_DNA"/>
</dbReference>
<feature type="domain" description="HTH luxR-type" evidence="4">
    <location>
        <begin position="140"/>
        <end position="205"/>
    </location>
</feature>
<sequence length="212" mass="22519">MVDEASKSAAAIEAEPEPWGELLTALALVRHAQGRPRDAIDAIAPVLDGSAPVLHAFTTVQAQMVASCAWAELGDRRASEASVEQALALAEPDRLVFPFVMAPGHELLERHPRHATSHAALLTTIVDILRGGSASTLSGETELAAPLSPSELRVLGYLPCNLSAPEIAGELILSVHTVKTHVRHIYGKLGARNRSQAVNISRDLGLLGRTSR</sequence>
<dbReference type="CDD" id="cd06170">
    <property type="entry name" value="LuxR_C_like"/>
    <property type="match status" value="1"/>
</dbReference>
<keyword evidence="3" id="KW-0804">Transcription</keyword>
<dbReference type="InterPro" id="IPR036388">
    <property type="entry name" value="WH-like_DNA-bd_sf"/>
</dbReference>
<evidence type="ECO:0000313" key="6">
    <source>
        <dbReference type="Proteomes" id="UP001597145"/>
    </source>
</evidence>
<evidence type="ECO:0000256" key="1">
    <source>
        <dbReference type="ARBA" id="ARBA00023015"/>
    </source>
</evidence>
<dbReference type="Pfam" id="PF00196">
    <property type="entry name" value="GerE"/>
    <property type="match status" value="1"/>
</dbReference>
<dbReference type="PANTHER" id="PTHR44688:SF16">
    <property type="entry name" value="DNA-BINDING TRANSCRIPTIONAL ACTIVATOR DEVR_DOSR"/>
    <property type="match status" value="1"/>
</dbReference>
<evidence type="ECO:0000256" key="3">
    <source>
        <dbReference type="ARBA" id="ARBA00023163"/>
    </source>
</evidence>
<dbReference type="RefSeq" id="WP_343979933.1">
    <property type="nucleotide sequence ID" value="NZ_BAAAJG010000011.1"/>
</dbReference>
<dbReference type="InterPro" id="IPR000792">
    <property type="entry name" value="Tscrpt_reg_LuxR_C"/>
</dbReference>
<dbReference type="SUPFAM" id="SSF46894">
    <property type="entry name" value="C-terminal effector domain of the bipartite response regulators"/>
    <property type="match status" value="1"/>
</dbReference>
<evidence type="ECO:0000256" key="2">
    <source>
        <dbReference type="ARBA" id="ARBA00023125"/>
    </source>
</evidence>
<accession>A0ABW4FML2</accession>
<dbReference type="Proteomes" id="UP001597145">
    <property type="component" value="Unassembled WGS sequence"/>
</dbReference>
<gene>
    <name evidence="5" type="ORF">ACFSCY_20115</name>
</gene>
<dbReference type="PANTHER" id="PTHR44688">
    <property type="entry name" value="DNA-BINDING TRANSCRIPTIONAL ACTIVATOR DEVR_DOSR"/>
    <property type="match status" value="1"/>
</dbReference>
<name>A0ABW4FML2_9PSEU</name>
<dbReference type="SMART" id="SM00421">
    <property type="entry name" value="HTH_LUXR"/>
    <property type="match status" value="1"/>
</dbReference>
<keyword evidence="6" id="KW-1185">Reference proteome</keyword>
<dbReference type="Gene3D" id="1.10.10.10">
    <property type="entry name" value="Winged helix-like DNA-binding domain superfamily/Winged helix DNA-binding domain"/>
    <property type="match status" value="1"/>
</dbReference>
<dbReference type="InterPro" id="IPR016032">
    <property type="entry name" value="Sig_transdc_resp-reg_C-effctor"/>
</dbReference>
<reference evidence="6" key="1">
    <citation type="journal article" date="2019" name="Int. J. Syst. Evol. Microbiol.">
        <title>The Global Catalogue of Microorganisms (GCM) 10K type strain sequencing project: providing services to taxonomists for standard genome sequencing and annotation.</title>
        <authorList>
            <consortium name="The Broad Institute Genomics Platform"/>
            <consortium name="The Broad Institute Genome Sequencing Center for Infectious Disease"/>
            <person name="Wu L."/>
            <person name="Ma J."/>
        </authorList>
    </citation>
    <scope>NUCLEOTIDE SEQUENCE [LARGE SCALE GENOMIC DNA]</scope>
    <source>
        <strain evidence="6">JCM 12165</strain>
    </source>
</reference>
<evidence type="ECO:0000313" key="5">
    <source>
        <dbReference type="EMBL" id="MFD1531741.1"/>
    </source>
</evidence>
<evidence type="ECO:0000259" key="4">
    <source>
        <dbReference type="PROSITE" id="PS50043"/>
    </source>
</evidence>
<proteinExistence type="predicted"/>